<dbReference type="PROSITE" id="PS00028">
    <property type="entry name" value="ZINC_FINGER_C2H2_1"/>
    <property type="match status" value="1"/>
</dbReference>
<evidence type="ECO:0000313" key="4">
    <source>
        <dbReference type="Proteomes" id="UP000291343"/>
    </source>
</evidence>
<keyword evidence="1" id="KW-0479">Metal-binding</keyword>
<dbReference type="SMART" id="SM00355">
    <property type="entry name" value="ZnF_C2H2"/>
    <property type="match status" value="1"/>
</dbReference>
<dbReference type="SUPFAM" id="SSF57667">
    <property type="entry name" value="beta-beta-alpha zinc fingers"/>
    <property type="match status" value="1"/>
</dbReference>
<keyword evidence="1" id="KW-0863">Zinc-finger</keyword>
<gene>
    <name evidence="3" type="ORF">LSTR_LSTR005473</name>
</gene>
<dbReference type="PROSITE" id="PS50157">
    <property type="entry name" value="ZINC_FINGER_C2H2_2"/>
    <property type="match status" value="1"/>
</dbReference>
<keyword evidence="1" id="KW-0862">Zinc</keyword>
<evidence type="ECO:0000313" key="3">
    <source>
        <dbReference type="EMBL" id="RZF37973.1"/>
    </source>
</evidence>
<dbReference type="AlphaFoldDB" id="A0A482WWV6"/>
<dbReference type="OrthoDB" id="6105938at2759"/>
<dbReference type="SMR" id="A0A482WWV6"/>
<organism evidence="3 4">
    <name type="scientific">Laodelphax striatellus</name>
    <name type="common">Small brown planthopper</name>
    <name type="synonym">Delphax striatella</name>
    <dbReference type="NCBI Taxonomy" id="195883"/>
    <lineage>
        <taxon>Eukaryota</taxon>
        <taxon>Metazoa</taxon>
        <taxon>Ecdysozoa</taxon>
        <taxon>Arthropoda</taxon>
        <taxon>Hexapoda</taxon>
        <taxon>Insecta</taxon>
        <taxon>Pterygota</taxon>
        <taxon>Neoptera</taxon>
        <taxon>Paraneoptera</taxon>
        <taxon>Hemiptera</taxon>
        <taxon>Auchenorrhyncha</taxon>
        <taxon>Fulgoroidea</taxon>
        <taxon>Delphacidae</taxon>
        <taxon>Criomorphinae</taxon>
        <taxon>Laodelphax</taxon>
    </lineage>
</organism>
<comment type="caution">
    <text evidence="3">The sequence shown here is derived from an EMBL/GenBank/DDBJ whole genome shotgun (WGS) entry which is preliminary data.</text>
</comment>
<dbReference type="GO" id="GO:0008270">
    <property type="term" value="F:zinc ion binding"/>
    <property type="evidence" value="ECO:0007669"/>
    <property type="project" value="UniProtKB-KW"/>
</dbReference>
<evidence type="ECO:0000259" key="2">
    <source>
        <dbReference type="PROSITE" id="PS50157"/>
    </source>
</evidence>
<protein>
    <recommendedName>
        <fullName evidence="2">C2H2-type domain-containing protein</fullName>
    </recommendedName>
</protein>
<dbReference type="Gene3D" id="3.30.160.60">
    <property type="entry name" value="Classic Zinc Finger"/>
    <property type="match status" value="1"/>
</dbReference>
<dbReference type="InParanoid" id="A0A482WWV6"/>
<dbReference type="EMBL" id="QKKF02022863">
    <property type="protein sequence ID" value="RZF37973.1"/>
    <property type="molecule type" value="Genomic_DNA"/>
</dbReference>
<accession>A0A482WWV6</accession>
<dbReference type="InterPro" id="IPR036236">
    <property type="entry name" value="Znf_C2H2_sf"/>
</dbReference>
<evidence type="ECO:0000256" key="1">
    <source>
        <dbReference type="PROSITE-ProRule" id="PRU00042"/>
    </source>
</evidence>
<sequence>MESVHALVRQKCELCKKTYCSKNELRKHIKSVHWGEKFEYSKRCSLRTHTISAQTIERD</sequence>
<feature type="domain" description="C2H2-type" evidence="2">
    <location>
        <begin position="10"/>
        <end position="38"/>
    </location>
</feature>
<proteinExistence type="predicted"/>
<keyword evidence="4" id="KW-1185">Reference proteome</keyword>
<reference evidence="3 4" key="1">
    <citation type="journal article" date="2017" name="Gigascience">
        <title>Genome sequence of the small brown planthopper, Laodelphax striatellus.</title>
        <authorList>
            <person name="Zhu J."/>
            <person name="Jiang F."/>
            <person name="Wang X."/>
            <person name="Yang P."/>
            <person name="Bao Y."/>
            <person name="Zhao W."/>
            <person name="Wang W."/>
            <person name="Lu H."/>
            <person name="Wang Q."/>
            <person name="Cui N."/>
            <person name="Li J."/>
            <person name="Chen X."/>
            <person name="Luo L."/>
            <person name="Yu J."/>
            <person name="Kang L."/>
            <person name="Cui F."/>
        </authorList>
    </citation>
    <scope>NUCLEOTIDE SEQUENCE [LARGE SCALE GENOMIC DNA]</scope>
    <source>
        <strain evidence="3">Lst14</strain>
    </source>
</reference>
<dbReference type="InterPro" id="IPR013087">
    <property type="entry name" value="Znf_C2H2_type"/>
</dbReference>
<name>A0A482WWV6_LAOST</name>
<dbReference type="Proteomes" id="UP000291343">
    <property type="component" value="Unassembled WGS sequence"/>
</dbReference>